<reference evidence="1" key="1">
    <citation type="submission" date="2020-08" db="EMBL/GenBank/DDBJ databases">
        <title>Multicomponent nature underlies the extraordinary mechanical properties of spider dragline silk.</title>
        <authorList>
            <person name="Kono N."/>
            <person name="Nakamura H."/>
            <person name="Mori M."/>
            <person name="Yoshida Y."/>
            <person name="Ohtoshi R."/>
            <person name="Malay A.D."/>
            <person name="Moran D.A.P."/>
            <person name="Tomita M."/>
            <person name="Numata K."/>
            <person name="Arakawa K."/>
        </authorList>
    </citation>
    <scope>NUCLEOTIDE SEQUENCE</scope>
</reference>
<dbReference type="OrthoDB" id="6134459at2759"/>
<dbReference type="EMBL" id="BMAW01072260">
    <property type="protein sequence ID" value="GFT82107.1"/>
    <property type="molecule type" value="Genomic_DNA"/>
</dbReference>
<evidence type="ECO:0000313" key="2">
    <source>
        <dbReference type="Proteomes" id="UP000887013"/>
    </source>
</evidence>
<organism evidence="1 2">
    <name type="scientific">Nephila pilipes</name>
    <name type="common">Giant wood spider</name>
    <name type="synonym">Nephila maculata</name>
    <dbReference type="NCBI Taxonomy" id="299642"/>
    <lineage>
        <taxon>Eukaryota</taxon>
        <taxon>Metazoa</taxon>
        <taxon>Ecdysozoa</taxon>
        <taxon>Arthropoda</taxon>
        <taxon>Chelicerata</taxon>
        <taxon>Arachnida</taxon>
        <taxon>Araneae</taxon>
        <taxon>Araneomorphae</taxon>
        <taxon>Entelegynae</taxon>
        <taxon>Araneoidea</taxon>
        <taxon>Nephilidae</taxon>
        <taxon>Nephila</taxon>
    </lineage>
</organism>
<dbReference type="PANTHER" id="PTHR45902:SF1">
    <property type="entry name" value="LATROPHILIN RECEPTOR-LIKE PROTEIN A"/>
    <property type="match status" value="1"/>
</dbReference>
<dbReference type="Proteomes" id="UP000887013">
    <property type="component" value="Unassembled WGS sequence"/>
</dbReference>
<comment type="caution">
    <text evidence="1">The sequence shown here is derived from an EMBL/GenBank/DDBJ whole genome shotgun (WGS) entry which is preliminary data.</text>
</comment>
<accession>A0A8X6PSL7</accession>
<dbReference type="AlphaFoldDB" id="A0A8X6PSL7"/>
<dbReference type="InterPro" id="IPR053231">
    <property type="entry name" value="GPCR_LN-TM7"/>
</dbReference>
<proteinExistence type="predicted"/>
<name>A0A8X6PSL7_NEPPI</name>
<protein>
    <recommendedName>
        <fullName evidence="3">SMB domain-containing protein</fullName>
    </recommendedName>
</protein>
<evidence type="ECO:0008006" key="3">
    <source>
        <dbReference type="Google" id="ProtNLM"/>
    </source>
</evidence>
<gene>
    <name evidence="1" type="primary">NCL1_39823</name>
    <name evidence="1" type="ORF">NPIL_98291</name>
</gene>
<sequence length="444" mass="50955">MVRLHLVRRHCKPAFLSCPRKNKRELFLLRPEAGDTSRTMMINYPDSKQETVMPNRCGAGYSYMIHSKTGHFPIKMKNIWRIKLSKYLSLLAFFNAVTVLWDVCSADVSYEELVKMGAQCDPFDNCRQPRGTDQLNKYNCDCDSSCVVFDTCCVDSPYRNESVAPVTGVTCRKVYDDQSPEVYMVDSCTNPDLSSEMLCGTSAEESNDLFLIIPVTSVTTRITYRNYFCALCNENTEDDQLVLWDFQAEGHSERLNDSTMPDFTYDAALKSWRIVNDSSVKISIRIPDNLRIIVKTCSVDLISNCSNDWPDDSVAEKCAAYMAKVTLRDFFYPLSYRNPHCALCNFENVELRECDITENQSTPFSGKKPWIHSFLRPSNPDYDEPHRTITDPRYSVSQIPFIRLFQLHNKPKCGLKMIYDKFSKKCRCNSQRSSMKDGACVNKT</sequence>
<keyword evidence="2" id="KW-1185">Reference proteome</keyword>
<evidence type="ECO:0000313" key="1">
    <source>
        <dbReference type="EMBL" id="GFT82107.1"/>
    </source>
</evidence>
<dbReference type="PANTHER" id="PTHR45902">
    <property type="entry name" value="LATROPHILIN RECEPTOR-LIKE PROTEIN A"/>
    <property type="match status" value="1"/>
</dbReference>